<evidence type="ECO:0000313" key="1">
    <source>
        <dbReference type="EMBL" id="AKZ54019.1"/>
    </source>
</evidence>
<protein>
    <submittedName>
        <fullName evidence="1">Uncharacterized protein</fullName>
    </submittedName>
</protein>
<accession>A0A0K2AM05</accession>
<proteinExistence type="predicted"/>
<evidence type="ECO:0000313" key="2">
    <source>
        <dbReference type="Proteomes" id="UP000061018"/>
    </source>
</evidence>
<organism evidence="1 2">
    <name type="scientific">Streptomyces ambofaciens (strain ATCC 23877 / 3486 / DSM 40053 / JCM 4204 / NBRC 12836 / NRRL B-2516)</name>
    <dbReference type="NCBI Taxonomy" id="278992"/>
    <lineage>
        <taxon>Bacteria</taxon>
        <taxon>Bacillati</taxon>
        <taxon>Actinomycetota</taxon>
        <taxon>Actinomycetes</taxon>
        <taxon>Kitasatosporales</taxon>
        <taxon>Streptomycetaceae</taxon>
        <taxon>Streptomyces</taxon>
    </lineage>
</organism>
<sequence length="24" mass="2794">MAHSYLTPVRPWHTIWRTLANGGE</sequence>
<dbReference type="AlphaFoldDB" id="A0A0K2AM05"/>
<reference evidence="2" key="1">
    <citation type="journal article" date="2015" name="J. Biotechnol.">
        <title>Complete genome sequence of Streptomyces ambofaciens ATCC 23877, the spiramycin producer.</title>
        <authorList>
            <person name="Thibessard A."/>
            <person name="Haas D."/>
            <person name="Gerbaud C."/>
            <person name="Aigle B."/>
            <person name="Lautru S."/>
            <person name="Pernodet J.L."/>
            <person name="Leblond P."/>
        </authorList>
    </citation>
    <scope>NUCLEOTIDE SEQUENCE [LARGE SCALE GENOMIC DNA]</scope>
    <source>
        <strain evidence="2">ATCC 23877 / 3486 / DSM 40053 / JCM 4204 / NBRC 12836 / NRRL B-2516</strain>
    </source>
</reference>
<dbReference type="KEGG" id="samb:SAM23877_0970"/>
<dbReference type="Proteomes" id="UP000061018">
    <property type="component" value="Chromosome"/>
</dbReference>
<dbReference type="EMBL" id="CP012382">
    <property type="protein sequence ID" value="AKZ54019.1"/>
    <property type="molecule type" value="Genomic_DNA"/>
</dbReference>
<gene>
    <name evidence="1" type="ORF">SAM23877_0970</name>
</gene>
<name>A0A0K2AM05_STRA7</name>